<keyword evidence="1" id="KW-1133">Transmembrane helix</keyword>
<evidence type="ECO:0000313" key="3">
    <source>
        <dbReference type="Proteomes" id="UP000487268"/>
    </source>
</evidence>
<organism evidence="2 3">
    <name type="scientific">Actinomadura macrotermitis</name>
    <dbReference type="NCBI Taxonomy" id="2585200"/>
    <lineage>
        <taxon>Bacteria</taxon>
        <taxon>Bacillati</taxon>
        <taxon>Actinomycetota</taxon>
        <taxon>Actinomycetes</taxon>
        <taxon>Streptosporangiales</taxon>
        <taxon>Thermomonosporaceae</taxon>
        <taxon>Actinomadura</taxon>
    </lineage>
</organism>
<dbReference type="RefSeq" id="WP_153535413.1">
    <property type="nucleotide sequence ID" value="NZ_WEGH01000003.1"/>
</dbReference>
<accession>A0A7K0BYJ3</accession>
<keyword evidence="3" id="KW-1185">Reference proteome</keyword>
<comment type="caution">
    <text evidence="2">The sequence shown here is derived from an EMBL/GenBank/DDBJ whole genome shotgun (WGS) entry which is preliminary data.</text>
</comment>
<proteinExistence type="predicted"/>
<protein>
    <submittedName>
        <fullName evidence="2">Uncharacterized protein</fullName>
    </submittedName>
</protein>
<keyword evidence="1" id="KW-0472">Membrane</keyword>
<name>A0A7K0BYJ3_9ACTN</name>
<dbReference type="EMBL" id="WEGH01000003">
    <property type="protein sequence ID" value="MQY06258.1"/>
    <property type="molecule type" value="Genomic_DNA"/>
</dbReference>
<sequence length="202" mass="22085">MATGEMVAGLVGAVVGGGAALIAPWITGRMQKRSREREWEREAALREQENSAQRLEDLTEQAAHMRAFSARAIDAIRAAAERVSAGYEEGLLAQPDDLREFHYDTGHFAIHRIGSKDAYEAYRNLLNCMDEVWGDLAAVQRASLLVPAEQRAALLATAAELGPRFAELRELRNVMMGHMHEVLQAHGGALLGYDPSPSPPSP</sequence>
<dbReference type="AlphaFoldDB" id="A0A7K0BYJ3"/>
<reference evidence="2 3" key="1">
    <citation type="submission" date="2019-10" db="EMBL/GenBank/DDBJ databases">
        <title>Actinomadura rubteroloni sp. nov. and Actinomadura macrotermitis sp. nov., isolated from the gut of fungus growing-termite Macrotermes natalensis.</title>
        <authorList>
            <person name="Benndorf R."/>
            <person name="Martin K."/>
            <person name="Kuefner M."/>
            <person name="De Beer W."/>
            <person name="Kaster A.-K."/>
            <person name="Vollmers J."/>
            <person name="Poulsen M."/>
            <person name="Beemelmanns C."/>
        </authorList>
    </citation>
    <scope>NUCLEOTIDE SEQUENCE [LARGE SCALE GENOMIC DNA]</scope>
    <source>
        <strain evidence="2 3">RB68</strain>
    </source>
</reference>
<feature type="transmembrane region" description="Helical" evidence="1">
    <location>
        <begin position="6"/>
        <end position="27"/>
    </location>
</feature>
<gene>
    <name evidence="2" type="ORF">ACRB68_43460</name>
</gene>
<keyword evidence="1" id="KW-0812">Transmembrane</keyword>
<evidence type="ECO:0000256" key="1">
    <source>
        <dbReference type="SAM" id="Phobius"/>
    </source>
</evidence>
<evidence type="ECO:0000313" key="2">
    <source>
        <dbReference type="EMBL" id="MQY06258.1"/>
    </source>
</evidence>
<dbReference type="Proteomes" id="UP000487268">
    <property type="component" value="Unassembled WGS sequence"/>
</dbReference>